<reference evidence="1" key="1">
    <citation type="journal article" date="2014" name="Int. J. Syst. Evol. Microbiol.">
        <title>Complete genome sequence of Corynebacterium casei LMG S-19264T (=DSM 44701T), isolated from a smear-ripened cheese.</title>
        <authorList>
            <consortium name="US DOE Joint Genome Institute (JGI-PGF)"/>
            <person name="Walter F."/>
            <person name="Albersmeier A."/>
            <person name="Kalinowski J."/>
            <person name="Ruckert C."/>
        </authorList>
    </citation>
    <scope>NUCLEOTIDE SEQUENCE</scope>
    <source>
        <strain evidence="1">JCM 4633</strain>
    </source>
</reference>
<organism evidence="1 2">
    <name type="scientific">Streptomyces cinnamoneus</name>
    <name type="common">Streptoverticillium cinnamoneum</name>
    <dbReference type="NCBI Taxonomy" id="53446"/>
    <lineage>
        <taxon>Bacteria</taxon>
        <taxon>Bacillati</taxon>
        <taxon>Actinomycetota</taxon>
        <taxon>Actinomycetes</taxon>
        <taxon>Kitasatosporales</taxon>
        <taxon>Streptomycetaceae</taxon>
        <taxon>Streptomyces</taxon>
        <taxon>Streptomyces cinnamoneus group</taxon>
    </lineage>
</organism>
<dbReference type="PROSITE" id="PS51257">
    <property type="entry name" value="PROKAR_LIPOPROTEIN"/>
    <property type="match status" value="1"/>
</dbReference>
<reference evidence="1" key="2">
    <citation type="submission" date="2020-09" db="EMBL/GenBank/DDBJ databases">
        <authorList>
            <person name="Sun Q."/>
            <person name="Ohkuma M."/>
        </authorList>
    </citation>
    <scope>NUCLEOTIDE SEQUENCE</scope>
    <source>
        <strain evidence="1">JCM 4633</strain>
    </source>
</reference>
<dbReference type="AlphaFoldDB" id="A0A918TBM6"/>
<dbReference type="Proteomes" id="UP000646244">
    <property type="component" value="Unassembled WGS sequence"/>
</dbReference>
<comment type="caution">
    <text evidence="1">The sequence shown here is derived from an EMBL/GenBank/DDBJ whole genome shotgun (WGS) entry which is preliminary data.</text>
</comment>
<evidence type="ECO:0000313" key="2">
    <source>
        <dbReference type="Proteomes" id="UP000646244"/>
    </source>
</evidence>
<sequence>MCIAKAQAKALAALLAAATGCTPRTNETRQRIRVEVDLPPDLSEQARRAVMVSLVETDRYGHDRTRHGAVVWAELDHRSST</sequence>
<gene>
    <name evidence="1" type="ORF">GCM10010507_15140</name>
</gene>
<dbReference type="EMBL" id="BMVB01000004">
    <property type="protein sequence ID" value="GHC41723.1"/>
    <property type="molecule type" value="Genomic_DNA"/>
</dbReference>
<protein>
    <submittedName>
        <fullName evidence="1">Uncharacterized protein</fullName>
    </submittedName>
</protein>
<accession>A0A918TBM6</accession>
<evidence type="ECO:0000313" key="1">
    <source>
        <dbReference type="EMBL" id="GHC41723.1"/>
    </source>
</evidence>
<name>A0A918TBM6_STRCJ</name>
<proteinExistence type="predicted"/>